<evidence type="ECO:0000256" key="6">
    <source>
        <dbReference type="ARBA" id="ARBA00022989"/>
    </source>
</evidence>
<evidence type="ECO:0000256" key="4">
    <source>
        <dbReference type="ARBA" id="ARBA00022692"/>
    </source>
</evidence>
<sequence length="423" mass="45412">MRDGYPLNSNDYKTLALAALGGALEFYDFIIFVFFANAIGQLFFPPEMPDWLRTLQTFGIFAAGYIVRPLGGIVMAHFGDLLGRKRMFTLSILMMAVPTLVIGLLPTYASIGLAAPLLLLLMRVLQGAAVGGEVPGAWVFVSEHVPARHTGYACGTLTAGLTFGILLGSMVATGVNTVYQPADVLAGAWRWPFLLGGVFGLAAMYLRRWLHETPVFAEMAQRQALAAEMPLKEVLRDHRGAVAVSMLLTWMLSAGIVVVILMTPALLQKIYHIDARTALVANTIATLGLAFSCVFYGVLADRVGAKPVLLVGSALLALCTYFFYTTLGTRPDLLLPLYGLTGFCVGVVGAVPCVLVQAFPAQVRFSGLSFSYNLSYAIFGGLTPIVVTLMLKNDPLGPAYYVIAVCLIGMLTALFVRPAPAVK</sequence>
<dbReference type="Pfam" id="PF00083">
    <property type="entry name" value="Sugar_tr"/>
    <property type="match status" value="1"/>
</dbReference>
<dbReference type="PANTHER" id="PTHR43528:SF7">
    <property type="entry name" value="MFS TRANSPORTER"/>
    <property type="match status" value="1"/>
</dbReference>
<dbReference type="Proteomes" id="UP000449678">
    <property type="component" value="Unassembled WGS sequence"/>
</dbReference>
<dbReference type="RefSeq" id="WP_160990335.1">
    <property type="nucleotide sequence ID" value="NZ_WWCO01000006.1"/>
</dbReference>
<keyword evidence="3" id="KW-1003">Cell membrane</keyword>
<feature type="transmembrane region" description="Helical" evidence="8">
    <location>
        <begin position="187"/>
        <end position="206"/>
    </location>
</feature>
<feature type="transmembrane region" description="Helical" evidence="8">
    <location>
        <begin position="55"/>
        <end position="76"/>
    </location>
</feature>
<feature type="domain" description="Major facilitator superfamily (MFS) profile" evidence="9">
    <location>
        <begin position="14"/>
        <end position="421"/>
    </location>
</feature>
<organism evidence="10 11">
    <name type="scientific">Duganella lactea</name>
    <dbReference type="NCBI Taxonomy" id="2692173"/>
    <lineage>
        <taxon>Bacteria</taxon>
        <taxon>Pseudomonadati</taxon>
        <taxon>Pseudomonadota</taxon>
        <taxon>Betaproteobacteria</taxon>
        <taxon>Burkholderiales</taxon>
        <taxon>Oxalobacteraceae</taxon>
        <taxon>Telluria group</taxon>
        <taxon>Duganella</taxon>
    </lineage>
</organism>
<evidence type="ECO:0000256" key="2">
    <source>
        <dbReference type="ARBA" id="ARBA00022448"/>
    </source>
</evidence>
<keyword evidence="5" id="KW-0769">Symport</keyword>
<proteinExistence type="predicted"/>
<evidence type="ECO:0000256" key="5">
    <source>
        <dbReference type="ARBA" id="ARBA00022847"/>
    </source>
</evidence>
<feature type="transmembrane region" description="Helical" evidence="8">
    <location>
        <begin position="397"/>
        <end position="416"/>
    </location>
</feature>
<keyword evidence="2" id="KW-0813">Transport</keyword>
<feature type="transmembrane region" description="Helical" evidence="8">
    <location>
        <begin position="12"/>
        <end position="35"/>
    </location>
</feature>
<dbReference type="InterPro" id="IPR020846">
    <property type="entry name" value="MFS_dom"/>
</dbReference>
<evidence type="ECO:0000256" key="8">
    <source>
        <dbReference type="SAM" id="Phobius"/>
    </source>
</evidence>
<dbReference type="EMBL" id="WWCO01000006">
    <property type="protein sequence ID" value="MYM34958.1"/>
    <property type="molecule type" value="Genomic_DNA"/>
</dbReference>
<gene>
    <name evidence="10" type="ORF">GTP38_11490</name>
</gene>
<keyword evidence="7 8" id="KW-0472">Membrane</keyword>
<evidence type="ECO:0000256" key="7">
    <source>
        <dbReference type="ARBA" id="ARBA00023136"/>
    </source>
</evidence>
<dbReference type="Pfam" id="PF07690">
    <property type="entry name" value="MFS_1"/>
    <property type="match status" value="1"/>
</dbReference>
<evidence type="ECO:0000259" key="9">
    <source>
        <dbReference type="PROSITE" id="PS50850"/>
    </source>
</evidence>
<feature type="transmembrane region" description="Helical" evidence="8">
    <location>
        <begin position="88"/>
        <end position="111"/>
    </location>
</feature>
<feature type="transmembrane region" description="Helical" evidence="8">
    <location>
        <begin position="370"/>
        <end position="391"/>
    </location>
</feature>
<protein>
    <submittedName>
        <fullName evidence="10">MFS transporter</fullName>
    </submittedName>
</protein>
<feature type="transmembrane region" description="Helical" evidence="8">
    <location>
        <begin position="152"/>
        <end position="175"/>
    </location>
</feature>
<evidence type="ECO:0000256" key="1">
    <source>
        <dbReference type="ARBA" id="ARBA00004651"/>
    </source>
</evidence>
<accession>A0ABW9V8E9</accession>
<feature type="transmembrane region" description="Helical" evidence="8">
    <location>
        <begin position="307"/>
        <end position="324"/>
    </location>
</feature>
<evidence type="ECO:0000313" key="11">
    <source>
        <dbReference type="Proteomes" id="UP000449678"/>
    </source>
</evidence>
<comment type="caution">
    <text evidence="10">The sequence shown here is derived from an EMBL/GenBank/DDBJ whole genome shotgun (WGS) entry which is preliminary data.</text>
</comment>
<dbReference type="InterPro" id="IPR005828">
    <property type="entry name" value="MFS_sugar_transport-like"/>
</dbReference>
<reference evidence="10 11" key="1">
    <citation type="submission" date="2019-12" db="EMBL/GenBank/DDBJ databases">
        <title>Novel species isolated from a subtropical stream in China.</title>
        <authorList>
            <person name="Lu H."/>
        </authorList>
    </citation>
    <scope>NUCLEOTIDE SEQUENCE [LARGE SCALE GENOMIC DNA]</scope>
    <source>
        <strain evidence="10 11">FT94W</strain>
    </source>
</reference>
<dbReference type="InterPro" id="IPR036259">
    <property type="entry name" value="MFS_trans_sf"/>
</dbReference>
<dbReference type="PANTHER" id="PTHR43528">
    <property type="entry name" value="ALPHA-KETOGLUTARATE PERMEASE"/>
    <property type="match status" value="1"/>
</dbReference>
<keyword evidence="6 8" id="KW-1133">Transmembrane helix</keyword>
<dbReference type="Gene3D" id="1.20.1250.20">
    <property type="entry name" value="MFS general substrate transporter like domains"/>
    <property type="match status" value="2"/>
</dbReference>
<keyword evidence="4 8" id="KW-0812">Transmembrane</keyword>
<feature type="transmembrane region" description="Helical" evidence="8">
    <location>
        <begin position="241"/>
        <end position="267"/>
    </location>
</feature>
<dbReference type="InterPro" id="IPR051084">
    <property type="entry name" value="H+-coupled_symporters"/>
</dbReference>
<feature type="transmembrane region" description="Helical" evidence="8">
    <location>
        <begin position="279"/>
        <end position="300"/>
    </location>
</feature>
<evidence type="ECO:0000256" key="3">
    <source>
        <dbReference type="ARBA" id="ARBA00022475"/>
    </source>
</evidence>
<evidence type="ECO:0000313" key="10">
    <source>
        <dbReference type="EMBL" id="MYM34958.1"/>
    </source>
</evidence>
<comment type="subcellular location">
    <subcellularLocation>
        <location evidence="1">Cell membrane</location>
        <topology evidence="1">Multi-pass membrane protein</topology>
    </subcellularLocation>
</comment>
<name>A0ABW9V8E9_9BURK</name>
<keyword evidence="11" id="KW-1185">Reference proteome</keyword>
<dbReference type="SUPFAM" id="SSF103473">
    <property type="entry name" value="MFS general substrate transporter"/>
    <property type="match status" value="1"/>
</dbReference>
<dbReference type="InterPro" id="IPR011701">
    <property type="entry name" value="MFS"/>
</dbReference>
<feature type="transmembrane region" description="Helical" evidence="8">
    <location>
        <begin position="336"/>
        <end position="358"/>
    </location>
</feature>
<dbReference type="PROSITE" id="PS50850">
    <property type="entry name" value="MFS"/>
    <property type="match status" value="1"/>
</dbReference>